<dbReference type="Pfam" id="PF03745">
    <property type="entry name" value="DUF309"/>
    <property type="match status" value="1"/>
</dbReference>
<comment type="caution">
    <text evidence="1">The sequence shown here is derived from an EMBL/GenBank/DDBJ whole genome shotgun (WGS) entry which is preliminary data.</text>
</comment>
<dbReference type="Proteomes" id="UP001193081">
    <property type="component" value="Unassembled WGS sequence"/>
</dbReference>
<keyword evidence="2" id="KW-1185">Reference proteome</keyword>
<proteinExistence type="predicted"/>
<evidence type="ECO:0000313" key="1">
    <source>
        <dbReference type="EMBL" id="MBP1466497.1"/>
    </source>
</evidence>
<organism evidence="1 2">
    <name type="scientific">Candidatus Chloroploca mongolica</name>
    <dbReference type="NCBI Taxonomy" id="2528176"/>
    <lineage>
        <taxon>Bacteria</taxon>
        <taxon>Bacillati</taxon>
        <taxon>Chloroflexota</taxon>
        <taxon>Chloroflexia</taxon>
        <taxon>Chloroflexales</taxon>
        <taxon>Chloroflexineae</taxon>
        <taxon>Oscillochloridaceae</taxon>
        <taxon>Candidatus Chloroploca</taxon>
    </lineage>
</organism>
<dbReference type="PANTHER" id="PTHR34796:SF1">
    <property type="entry name" value="EXPRESSED PROTEIN"/>
    <property type="match status" value="1"/>
</dbReference>
<dbReference type="Gene3D" id="1.10.3450.10">
    <property type="entry name" value="TTHA0068-like"/>
    <property type="match status" value="1"/>
</dbReference>
<dbReference type="InterPro" id="IPR005500">
    <property type="entry name" value="DUF309"/>
</dbReference>
<dbReference type="SUPFAM" id="SSF140663">
    <property type="entry name" value="TTHA0068-like"/>
    <property type="match status" value="1"/>
</dbReference>
<dbReference type="PANTHER" id="PTHR34796">
    <property type="entry name" value="EXPRESSED PROTEIN"/>
    <property type="match status" value="1"/>
</dbReference>
<reference evidence="1 2" key="1">
    <citation type="submission" date="2021-03" db="EMBL/GenBank/DDBJ databases">
        <authorList>
            <person name="Grouzdev D.S."/>
        </authorList>
    </citation>
    <scope>NUCLEOTIDE SEQUENCE [LARGE SCALE GENOMIC DNA]</scope>
    <source>
        <strain evidence="1 2">M50-1</strain>
    </source>
</reference>
<accession>A0ABS4DAN1</accession>
<gene>
    <name evidence="1" type="ORF">EYB53_012350</name>
</gene>
<name>A0ABS4DAN1_9CHLR</name>
<dbReference type="InterPro" id="IPR023203">
    <property type="entry name" value="TTHA0068_sf"/>
</dbReference>
<sequence length="115" mass="13278">MREDAERLEVAYREGIRLFNAGHYWHAHEQWEYCWLRVEGETATFYKAIIQAAAALVKWQQGNRRGLALNWAKSRRRLLSLPGHYQGLDLVKLRQAMDALDDGASEAPPVLMVVQ</sequence>
<evidence type="ECO:0000313" key="2">
    <source>
        <dbReference type="Proteomes" id="UP001193081"/>
    </source>
</evidence>
<dbReference type="EMBL" id="SIJK02000020">
    <property type="protein sequence ID" value="MBP1466497.1"/>
    <property type="molecule type" value="Genomic_DNA"/>
</dbReference>
<dbReference type="RefSeq" id="WP_135478493.1">
    <property type="nucleotide sequence ID" value="NZ_SIJK02000020.1"/>
</dbReference>
<protein>
    <submittedName>
        <fullName evidence="1">DUF309 domain-containing protein</fullName>
    </submittedName>
</protein>